<dbReference type="Proteomes" id="UP000253501">
    <property type="component" value="Unassembled WGS sequence"/>
</dbReference>
<evidence type="ECO:0000256" key="2">
    <source>
        <dbReference type="ARBA" id="ARBA00022475"/>
    </source>
</evidence>
<dbReference type="GO" id="GO:0007165">
    <property type="term" value="P:signal transduction"/>
    <property type="evidence" value="ECO:0007669"/>
    <property type="project" value="UniProtKB-KW"/>
</dbReference>
<evidence type="ECO:0000259" key="11">
    <source>
        <dbReference type="PROSITE" id="PS50111"/>
    </source>
</evidence>
<dbReference type="SMART" id="SM01049">
    <property type="entry name" value="Cache_2"/>
    <property type="match status" value="1"/>
</dbReference>
<keyword evidence="3" id="KW-0488">Methylation</keyword>
<evidence type="ECO:0000256" key="1">
    <source>
        <dbReference type="ARBA" id="ARBA00004651"/>
    </source>
</evidence>
<evidence type="ECO:0000313" key="13">
    <source>
        <dbReference type="Proteomes" id="UP000253501"/>
    </source>
</evidence>
<dbReference type="Pfam" id="PF00015">
    <property type="entry name" value="MCPsignal"/>
    <property type="match status" value="1"/>
</dbReference>
<sequence>MNRLTVSMRLWLALALMWICLLIICAWGALQTRQNLLDERQSGLKNVTDSAISLVKKYADAADKGKLSKADAQREAIAQLRVVRFSENSYLGVTDTHENVIMHPIKPELDGTNQSSVKDPKGQFVFQEISRLGRAGGGYMSYLWPKPGSEQPVAKVTRVGYFAPWDWCVAAGLYTDDVDKAFRRALVRWCVLLFTIGGVISVAMLQIIRKIKSSLGGEPGYAIEIAGAISNGDLAVTVKTRSGDSHSLLAAIRRMQESLSSTVSRIREGAESISSAARQIAAGNSDLSARTESQAASLQETAASMAQLTQTVKQNTDNARQANTLATTAADMAGAGNDAVQGMVATIGKISQSSVAITEITGLIEGIAFQTNILALNAAVEAARAGEHGRGFAVVASEVRGLAQRASTAAKEIKDLIESSVTLVGDSSKQAEEVGAAIEKVKQSIRQVSDIVGEIMAASEEQSRGIEQVNEAVHQMDEMTQQNAALVEQAAASAQSMQEQAGSLVRAVSVFRLESGKLVSTAHEANQARSSSVLRGSASTPSKAIEMDSRRSGAQPGSVTSPARPKGMWEQF</sequence>
<keyword evidence="8" id="KW-0807">Transducer</keyword>
<dbReference type="RefSeq" id="WP_114133314.1">
    <property type="nucleotide sequence ID" value="NZ_CP068435.1"/>
</dbReference>
<feature type="compositionally biased region" description="Polar residues" evidence="9">
    <location>
        <begin position="523"/>
        <end position="542"/>
    </location>
</feature>
<evidence type="ECO:0000256" key="10">
    <source>
        <dbReference type="SAM" id="Phobius"/>
    </source>
</evidence>
<feature type="transmembrane region" description="Helical" evidence="10">
    <location>
        <begin position="186"/>
        <end position="205"/>
    </location>
</feature>
<gene>
    <name evidence="12" type="ORF">DDK22_19250</name>
</gene>
<dbReference type="EMBL" id="QDHA01000044">
    <property type="protein sequence ID" value="RCJ06793.1"/>
    <property type="molecule type" value="Genomic_DNA"/>
</dbReference>
<dbReference type="PANTHER" id="PTHR43531">
    <property type="entry name" value="PROTEIN ICFG"/>
    <property type="match status" value="1"/>
</dbReference>
<dbReference type="Gene3D" id="1.10.287.950">
    <property type="entry name" value="Methyl-accepting chemotaxis protein"/>
    <property type="match status" value="1"/>
</dbReference>
<comment type="similarity">
    <text evidence="7">Belongs to the methyl-accepting chemotaxis (MCP) protein family.</text>
</comment>
<dbReference type="Pfam" id="PF17200">
    <property type="entry name" value="sCache_2"/>
    <property type="match status" value="1"/>
</dbReference>
<evidence type="ECO:0000256" key="8">
    <source>
        <dbReference type="PROSITE-ProRule" id="PRU00284"/>
    </source>
</evidence>
<evidence type="ECO:0000256" key="5">
    <source>
        <dbReference type="ARBA" id="ARBA00022989"/>
    </source>
</evidence>
<dbReference type="PANTHER" id="PTHR43531:SF14">
    <property type="entry name" value="METHYL-ACCEPTING CHEMOTAXIS PROTEIN I-RELATED"/>
    <property type="match status" value="1"/>
</dbReference>
<dbReference type="InterPro" id="IPR033480">
    <property type="entry name" value="sCache_2"/>
</dbReference>
<feature type="domain" description="Methyl-accepting transducer" evidence="11">
    <location>
        <begin position="269"/>
        <end position="498"/>
    </location>
</feature>
<keyword evidence="6 10" id="KW-0472">Membrane</keyword>
<dbReference type="Gene3D" id="3.30.450.20">
    <property type="entry name" value="PAS domain"/>
    <property type="match status" value="1"/>
</dbReference>
<proteinExistence type="inferred from homology"/>
<dbReference type="InterPro" id="IPR004089">
    <property type="entry name" value="MCPsignal_dom"/>
</dbReference>
<dbReference type="AlphaFoldDB" id="A0A367PGX6"/>
<comment type="caution">
    <text evidence="12">The sequence shown here is derived from an EMBL/GenBank/DDBJ whole genome shotgun (WGS) entry which is preliminary data.</text>
</comment>
<protein>
    <recommendedName>
        <fullName evidence="11">Methyl-accepting transducer domain-containing protein</fullName>
    </recommendedName>
</protein>
<evidence type="ECO:0000256" key="4">
    <source>
        <dbReference type="ARBA" id="ARBA00022692"/>
    </source>
</evidence>
<dbReference type="SMART" id="SM00283">
    <property type="entry name" value="MA"/>
    <property type="match status" value="1"/>
</dbReference>
<organism evidence="12 13">
    <name type="scientific">Cupriavidus necator</name>
    <name type="common">Alcaligenes eutrophus</name>
    <name type="synonym">Ralstonia eutropha</name>
    <dbReference type="NCBI Taxonomy" id="106590"/>
    <lineage>
        <taxon>Bacteria</taxon>
        <taxon>Pseudomonadati</taxon>
        <taxon>Pseudomonadota</taxon>
        <taxon>Betaproteobacteria</taxon>
        <taxon>Burkholderiales</taxon>
        <taxon>Burkholderiaceae</taxon>
        <taxon>Cupriavidus</taxon>
    </lineage>
</organism>
<comment type="subcellular location">
    <subcellularLocation>
        <location evidence="1">Cell membrane</location>
        <topology evidence="1">Multi-pass membrane protein</topology>
    </subcellularLocation>
</comment>
<accession>A0A367PGX6</accession>
<feature type="region of interest" description="Disordered" evidence="9">
    <location>
        <begin position="522"/>
        <end position="572"/>
    </location>
</feature>
<dbReference type="GO" id="GO:0004888">
    <property type="term" value="F:transmembrane signaling receptor activity"/>
    <property type="evidence" value="ECO:0007669"/>
    <property type="project" value="TreeGrafter"/>
</dbReference>
<dbReference type="CDD" id="cd11386">
    <property type="entry name" value="MCP_signal"/>
    <property type="match status" value="1"/>
</dbReference>
<name>A0A367PGX6_CUPNE</name>
<keyword evidence="4 10" id="KW-0812">Transmembrane</keyword>
<dbReference type="InterPro" id="IPR051310">
    <property type="entry name" value="MCP_chemotaxis"/>
</dbReference>
<evidence type="ECO:0000313" key="12">
    <source>
        <dbReference type="EMBL" id="RCJ06793.1"/>
    </source>
</evidence>
<dbReference type="GO" id="GO:0006935">
    <property type="term" value="P:chemotaxis"/>
    <property type="evidence" value="ECO:0007669"/>
    <property type="project" value="TreeGrafter"/>
</dbReference>
<keyword evidence="2" id="KW-1003">Cell membrane</keyword>
<reference evidence="12 13" key="1">
    <citation type="submission" date="2018-04" db="EMBL/GenBank/DDBJ databases">
        <title>Cupriavidus necator CR12 genome sequencing and assembly.</title>
        <authorList>
            <person name="Ben Fekih I."/>
            <person name="Mazhar H.S."/>
            <person name="Bello S.K."/>
            <person name="Rensing C."/>
        </authorList>
    </citation>
    <scope>NUCLEOTIDE SEQUENCE [LARGE SCALE GENOMIC DNA]</scope>
    <source>
        <strain evidence="12 13">CR12</strain>
    </source>
</reference>
<dbReference type="PROSITE" id="PS50111">
    <property type="entry name" value="CHEMOTAXIS_TRANSDUC_2"/>
    <property type="match status" value="1"/>
</dbReference>
<evidence type="ECO:0000256" key="3">
    <source>
        <dbReference type="ARBA" id="ARBA00022481"/>
    </source>
</evidence>
<evidence type="ECO:0000256" key="6">
    <source>
        <dbReference type="ARBA" id="ARBA00023136"/>
    </source>
</evidence>
<dbReference type="SUPFAM" id="SSF58104">
    <property type="entry name" value="Methyl-accepting chemotaxis protein (MCP) signaling domain"/>
    <property type="match status" value="1"/>
</dbReference>
<evidence type="ECO:0000256" key="9">
    <source>
        <dbReference type="SAM" id="MobiDB-lite"/>
    </source>
</evidence>
<keyword evidence="5 10" id="KW-1133">Transmembrane helix</keyword>
<evidence type="ECO:0000256" key="7">
    <source>
        <dbReference type="ARBA" id="ARBA00029447"/>
    </source>
</evidence>
<dbReference type="GO" id="GO:0005886">
    <property type="term" value="C:plasma membrane"/>
    <property type="evidence" value="ECO:0007669"/>
    <property type="project" value="UniProtKB-SubCell"/>
</dbReference>
<dbReference type="FunFam" id="1.10.287.950:FF:000001">
    <property type="entry name" value="Methyl-accepting chemotaxis sensory transducer"/>
    <property type="match status" value="1"/>
</dbReference>